<evidence type="ECO:0000313" key="1">
    <source>
        <dbReference type="EMBL" id="SFS93395.1"/>
    </source>
</evidence>
<name>A0A1I6TW66_9SPHI</name>
<proteinExistence type="predicted"/>
<dbReference type="AlphaFoldDB" id="A0A1I6TW66"/>
<dbReference type="RefSeq" id="WP_212611665.1">
    <property type="nucleotide sequence ID" value="NZ_FOZZ01000007.1"/>
</dbReference>
<dbReference type="PROSITE" id="PS51257">
    <property type="entry name" value="PROKAR_LIPOPROTEIN"/>
    <property type="match status" value="1"/>
</dbReference>
<gene>
    <name evidence="1" type="ORF">SAMN05660206_10784</name>
</gene>
<keyword evidence="2" id="KW-1185">Reference proteome</keyword>
<dbReference type="STRING" id="683125.SAMN05660206_10784"/>
<dbReference type="EMBL" id="FOZZ01000007">
    <property type="protein sequence ID" value="SFS93395.1"/>
    <property type="molecule type" value="Genomic_DNA"/>
</dbReference>
<organism evidence="1 2">
    <name type="scientific">Sphingobacterium wenxiniae</name>
    <dbReference type="NCBI Taxonomy" id="683125"/>
    <lineage>
        <taxon>Bacteria</taxon>
        <taxon>Pseudomonadati</taxon>
        <taxon>Bacteroidota</taxon>
        <taxon>Sphingobacteriia</taxon>
        <taxon>Sphingobacteriales</taxon>
        <taxon>Sphingobacteriaceae</taxon>
        <taxon>Sphingobacterium</taxon>
    </lineage>
</organism>
<reference evidence="1 2" key="1">
    <citation type="submission" date="2016-10" db="EMBL/GenBank/DDBJ databases">
        <authorList>
            <person name="de Groot N.N."/>
        </authorList>
    </citation>
    <scope>NUCLEOTIDE SEQUENCE [LARGE SCALE GENOMIC DNA]</scope>
    <source>
        <strain evidence="1 2">DSM 22789</strain>
    </source>
</reference>
<protein>
    <submittedName>
        <fullName evidence="1">Uncharacterized protein</fullName>
    </submittedName>
</protein>
<evidence type="ECO:0000313" key="2">
    <source>
        <dbReference type="Proteomes" id="UP000198785"/>
    </source>
</evidence>
<accession>A0A1I6TW66</accession>
<dbReference type="Proteomes" id="UP000198785">
    <property type="component" value="Unassembled WGS sequence"/>
</dbReference>
<sequence length="285" mass="32813">MLQVLTRLILLYLVLSLCGCRSYKQVPNGFMVKGYPYFINVDERLTVRLDSMMFEKIEWQVDPSPLKAEKLSLNQKKLLRTLGYNTDVYAVLFKNTVPMGYQLIALVNTDAVSRDGREQLLDLGRMQRKVTGEGKWFEERIVERKNEIHHAVIPISEKLFEEKYLSLIYIFPKEESHPAIEKVVLANVSKFNDFGAFYGGELKAVESCPDDSEVYHHEYEIPEKFGSTTDYRVLKATDKSGKLVYYTLLNPGYRIGAFRICAGSYSLQYTTLDGEVVWEEEIIIG</sequence>